<reference evidence="1 2" key="1">
    <citation type="submission" date="2018-02" db="EMBL/GenBank/DDBJ databases">
        <title>novel marine gammaproteobacteria from coastal saline agro ecosystem.</title>
        <authorList>
            <person name="Krishnan R."/>
            <person name="Ramesh Kumar N."/>
        </authorList>
    </citation>
    <scope>NUCLEOTIDE SEQUENCE [LARGE SCALE GENOMIC DNA]</scope>
    <source>
        <strain evidence="1 2">228</strain>
    </source>
</reference>
<gene>
    <name evidence="1" type="ORF">C4K68_05845</name>
</gene>
<comment type="caution">
    <text evidence="1">The sequence shown here is derived from an EMBL/GenBank/DDBJ whole genome shotgun (WGS) entry which is preliminary data.</text>
</comment>
<dbReference type="AlphaFoldDB" id="A0A2S5KVQ4"/>
<protein>
    <submittedName>
        <fullName evidence="1">Uncharacterized protein</fullName>
    </submittedName>
</protein>
<name>A0A2S5KVQ4_9PROT</name>
<sequence>MQQTISDLGLLLSLDRFAGQADIIDADARQQRDGSWRFDVTIYTNKPTAQHYADRWEVLTEEGEVLAITYMSLNDQTEQPCNQTMTGVMIPDNVTLVYLRAHDSNLGYAGNTITLPLQRLN</sequence>
<accession>A0A2S5KVQ4</accession>
<dbReference type="Proteomes" id="UP000238196">
    <property type="component" value="Unassembled WGS sequence"/>
</dbReference>
<dbReference type="OrthoDB" id="573055at2"/>
<evidence type="ECO:0000313" key="2">
    <source>
        <dbReference type="Proteomes" id="UP000238196"/>
    </source>
</evidence>
<organism evidence="1 2">
    <name type="scientific">Proteobacteria bacterium 228</name>
    <dbReference type="NCBI Taxonomy" id="2083153"/>
    <lineage>
        <taxon>Bacteria</taxon>
        <taxon>Pseudomonadati</taxon>
        <taxon>Pseudomonadota</taxon>
    </lineage>
</organism>
<dbReference type="EMBL" id="PRLP01000016">
    <property type="protein sequence ID" value="PPC78356.1"/>
    <property type="molecule type" value="Genomic_DNA"/>
</dbReference>
<evidence type="ECO:0000313" key="1">
    <source>
        <dbReference type="EMBL" id="PPC78356.1"/>
    </source>
</evidence>
<proteinExistence type="predicted"/>